<evidence type="ECO:0000313" key="15">
    <source>
        <dbReference type="Xenbase" id="XB-GENE-983263"/>
    </source>
</evidence>
<keyword evidence="5 8" id="KW-0472">Membrane</keyword>
<evidence type="ECO:0000313" key="14">
    <source>
        <dbReference type="RefSeq" id="NP_001124514.1"/>
    </source>
</evidence>
<reference evidence="12" key="3">
    <citation type="journal article" date="2010" name="Science">
        <title>The genome of the Western clawed frog Xenopus tropicalis.</title>
        <authorList>
            <person name="Hellsten U."/>
            <person name="Harland R.M."/>
            <person name="Gilchrist M.J."/>
            <person name="Hendrix D."/>
            <person name="Jurka J."/>
            <person name="Kapitonov V."/>
            <person name="Ovcharenko I."/>
            <person name="Putnam N.H."/>
            <person name="Shu S."/>
            <person name="Taher L."/>
            <person name="Blitz I.L."/>
            <person name="Blumberg B."/>
            <person name="Dichmann D.S."/>
            <person name="Dubchak I."/>
            <person name="Amaya E."/>
            <person name="Detter J.C."/>
            <person name="Fletcher R."/>
            <person name="Gerhard D.S."/>
            <person name="Goodstein D."/>
            <person name="Graves T."/>
            <person name="Grigoriev I.V."/>
            <person name="Grimwood J."/>
            <person name="Kawashima T."/>
            <person name="Lindquist E."/>
            <person name="Lucas S.M."/>
            <person name="Mead P.E."/>
            <person name="Mitros T."/>
            <person name="Ogino H."/>
            <person name="Ohta Y."/>
            <person name="Poliakov A.V."/>
            <person name="Pollet N."/>
            <person name="Robert J."/>
            <person name="Salamov A."/>
            <person name="Sater A.K."/>
            <person name="Schmutz J."/>
            <person name="Terry A."/>
            <person name="Vize P.D."/>
            <person name="Warren W.C."/>
            <person name="Wells D."/>
            <person name="Wills A."/>
            <person name="Wilson R.K."/>
            <person name="Zimmerman L.B."/>
            <person name="Zorn A.M."/>
            <person name="Grainger R."/>
            <person name="Grammer T."/>
            <person name="Khokha M.K."/>
            <person name="Richardson P.M."/>
            <person name="Rokhsar D.S."/>
        </authorList>
    </citation>
    <scope>NUCLEOTIDE SEQUENCE [LARGE SCALE GENOMIC DNA]</scope>
    <source>
        <strain evidence="12">Nigerian</strain>
    </source>
</reference>
<reference evidence="12" key="4">
    <citation type="submission" date="2011-06" db="UniProtKB">
        <authorList>
            <consortium name="Ensembl"/>
        </authorList>
    </citation>
    <scope>IDENTIFICATION</scope>
</reference>
<evidence type="ECO:0000256" key="8">
    <source>
        <dbReference type="SAM" id="Phobius"/>
    </source>
</evidence>
<proteinExistence type="evidence at transcript level"/>
<feature type="domain" description="PKD" evidence="10">
    <location>
        <begin position="273"/>
        <end position="313"/>
    </location>
</feature>
<evidence type="ECO:0000259" key="10">
    <source>
        <dbReference type="PROSITE" id="PS50093"/>
    </source>
</evidence>
<accession>B4F6X8</accession>
<dbReference type="RefSeq" id="NP_001124514.1">
    <property type="nucleotide sequence ID" value="NM_001131042.1"/>
</dbReference>
<dbReference type="InterPro" id="IPR000601">
    <property type="entry name" value="PKD_dom"/>
</dbReference>
<dbReference type="GeneTree" id="ENSGT00950000183188"/>
<dbReference type="InterPro" id="IPR013783">
    <property type="entry name" value="Ig-like_fold"/>
</dbReference>
<reference evidence="11" key="2">
    <citation type="submission" date="2008-07" db="EMBL/GenBank/DDBJ databases">
        <authorList>
            <consortium name="NIH - Xenopus Gene Collection (XGC) project"/>
        </authorList>
    </citation>
    <scope>NUCLEOTIDE SEQUENCE [LARGE SCALE MRNA]</scope>
    <source>
        <tissue evidence="11">Spleen</tissue>
    </source>
</reference>
<dbReference type="FunFam" id="2.60.40.10:FF:000893">
    <property type="entry name" value="Transmembrane glycoprotein NMB"/>
    <property type="match status" value="1"/>
</dbReference>
<evidence type="ECO:0000256" key="4">
    <source>
        <dbReference type="ARBA" id="ARBA00022989"/>
    </source>
</evidence>
<evidence type="ECO:0000256" key="9">
    <source>
        <dbReference type="SAM" id="SignalP"/>
    </source>
</evidence>
<accession>F6SD03</accession>
<dbReference type="GO" id="GO:0007155">
    <property type="term" value="P:cell adhesion"/>
    <property type="evidence" value="ECO:0000318"/>
    <property type="project" value="GO_Central"/>
</dbReference>
<dbReference type="GeneID" id="100124325"/>
<reference evidence="14" key="5">
    <citation type="submission" date="2025-04" db="UniProtKB">
        <authorList>
            <consortium name="RefSeq"/>
        </authorList>
    </citation>
    <scope>IDENTIFICATION</scope>
</reference>
<dbReference type="Gene3D" id="2.60.40.10">
    <property type="entry name" value="Immunoglobulins"/>
    <property type="match status" value="1"/>
</dbReference>
<dbReference type="OrthoDB" id="9940970at2759"/>
<comment type="similarity">
    <text evidence="7">Belongs to the PMEL/NMB family.</text>
</comment>
<feature type="transmembrane region" description="Helical" evidence="8">
    <location>
        <begin position="516"/>
        <end position="538"/>
    </location>
</feature>
<dbReference type="AlphaFoldDB" id="B4F6X8"/>
<dbReference type="PaxDb" id="8364-ENSXETP00000016105"/>
<evidence type="ECO:0000313" key="13">
    <source>
        <dbReference type="Proteomes" id="UP000008143"/>
    </source>
</evidence>
<evidence type="ECO:0000256" key="5">
    <source>
        <dbReference type="ARBA" id="ARBA00023136"/>
    </source>
</evidence>
<keyword evidence="6" id="KW-0325">Glycoprotein</keyword>
<reference evidence="14" key="1">
    <citation type="journal article" date="2002" name="Dev. Dyn.">
        <title>Genetic and genomic tools for Xenopus research: The NIH Xenopus initiative.</title>
        <authorList>
            <person name="Klein S.L."/>
            <person name="Strausberg R.L."/>
            <person name="Wagner L."/>
            <person name="Pontius J."/>
            <person name="Clifton S.W."/>
            <person name="Richardson P."/>
        </authorList>
    </citation>
    <scope>NUCLEOTIDE SEQUENCE</scope>
</reference>
<keyword evidence="4 8" id="KW-1133">Transmembrane helix</keyword>
<dbReference type="OMA" id="HGWRKWN"/>
<dbReference type="ExpressionAtlas" id="B4F6X8">
    <property type="expression patterns" value="baseline"/>
</dbReference>
<protein>
    <submittedName>
        <fullName evidence="12 14">Glycoprotein nmb</fullName>
    </submittedName>
    <submittedName>
        <fullName evidence="11">Gpnmb protein</fullName>
    </submittedName>
</protein>
<organism evidence="11">
    <name type="scientific">Xenopus tropicalis</name>
    <name type="common">Western clawed frog</name>
    <name type="synonym">Silurana tropicalis</name>
    <dbReference type="NCBI Taxonomy" id="8364"/>
    <lineage>
        <taxon>Eukaryota</taxon>
        <taxon>Metazoa</taxon>
        <taxon>Chordata</taxon>
        <taxon>Craniata</taxon>
        <taxon>Vertebrata</taxon>
        <taxon>Euteleostomi</taxon>
        <taxon>Amphibia</taxon>
        <taxon>Batrachia</taxon>
        <taxon>Anura</taxon>
        <taxon>Pipoidea</taxon>
        <taxon>Pipidae</taxon>
        <taxon>Xenopodinae</taxon>
        <taxon>Xenopus</taxon>
        <taxon>Silurana</taxon>
    </lineage>
</organism>
<name>B4F6X8_XENTR</name>
<dbReference type="KEGG" id="xtr:100124325"/>
<dbReference type="HOGENOM" id="CLU_017264_1_0_1"/>
<dbReference type="EMBL" id="BC168052">
    <property type="protein sequence ID" value="AAI68052.1"/>
    <property type="molecule type" value="mRNA"/>
</dbReference>
<sequence length="587" mass="64307">MKCLVSAALVLLLLLQFSGTQAVKRFNDVMVLGRQPSYGNSHKRLHGWSPGSKYWDEKLYPSWKAGDARWEKCWKGGKVVARLTSDSPALIGSNITFAVILQFPRCQKEDANGDIVYESQCLNGSASLQDQYVYNWTKWNDFCNEGNCSFNNKFPDGSPFPYHRDWRRRNFIYIFQTLGQYYQQSGGSSALLSLNTTNITAGTQMLEVSVYRRGHKQHYPVTKASLIYVVTDEIPFYVNISQKNDRNASDRIFIKDSPINFDIKIHDPSHYLNNSAVSFAWNFGDGSGSFVSNNPVSTHTYTLLGNFSLNLTIKAAIPGPCKPLTTTPALPTTALPMPTTTVFPRNTTGNATDDPALFTTEPAPTEPAPTTTTTLRNTTTAVPTTAAAGCFIYRYGHYRTNITVVDGIVEVNIIEMTNVQVPASQTENALIDFVVTCQGSLPTDVCTLISDSTCMIPQNMVCEEVPAAEQCSLTLRRAFADPGTYCVNITLSDDASLALASTLVSVSGGAAKQKTVAAVLVPLGLVVIALAVVGAILLKKYKEYRPIDNAATSDTRGLSVYFSQVKSAFFPGNNEQDPLLKSKQGII</sequence>
<dbReference type="Pfam" id="PF26141">
    <property type="entry name" value="PMEL_NMB_N"/>
    <property type="match status" value="1"/>
</dbReference>
<dbReference type="CTD" id="10457"/>
<dbReference type="CDD" id="cd00146">
    <property type="entry name" value="PKD"/>
    <property type="match status" value="1"/>
</dbReference>
<dbReference type="PANTHER" id="PTHR11861">
    <property type="entry name" value="MELANOCYTE PROTEIN PMEL 17-RELATED"/>
    <property type="match status" value="1"/>
</dbReference>
<keyword evidence="2 8" id="KW-0812">Transmembrane</keyword>
<evidence type="ECO:0000256" key="2">
    <source>
        <dbReference type="ARBA" id="ARBA00022692"/>
    </source>
</evidence>
<dbReference type="PANTHER" id="PTHR11861:SF11">
    <property type="entry name" value="TRANSMEMBRANE GLYCOPROTEIN NMB"/>
    <property type="match status" value="1"/>
</dbReference>
<evidence type="ECO:0000256" key="3">
    <source>
        <dbReference type="ARBA" id="ARBA00022729"/>
    </source>
</evidence>
<evidence type="ECO:0000256" key="7">
    <source>
        <dbReference type="ARBA" id="ARBA00025776"/>
    </source>
</evidence>
<feature type="signal peptide" evidence="9">
    <location>
        <begin position="1"/>
        <end position="22"/>
    </location>
</feature>
<keyword evidence="3 9" id="KW-0732">Signal</keyword>
<dbReference type="SUPFAM" id="SSF49299">
    <property type="entry name" value="PKD domain"/>
    <property type="match status" value="1"/>
</dbReference>
<dbReference type="InterPro" id="IPR022409">
    <property type="entry name" value="PKD/Chitinase_dom"/>
</dbReference>
<dbReference type="Proteomes" id="UP000008143">
    <property type="component" value="Chromosome 6"/>
</dbReference>
<dbReference type="Xenbase" id="XB-GENE-983263">
    <property type="gene designation" value="gpnmb"/>
</dbReference>
<feature type="chain" id="PRO_5033207606" evidence="9 14">
    <location>
        <begin position="23"/>
        <end position="587"/>
    </location>
</feature>
<dbReference type="GO" id="GO:0005886">
    <property type="term" value="C:plasma membrane"/>
    <property type="evidence" value="ECO:0000318"/>
    <property type="project" value="GO_Central"/>
</dbReference>
<dbReference type="GO" id="GO:0005178">
    <property type="term" value="F:integrin binding"/>
    <property type="evidence" value="ECO:0000318"/>
    <property type="project" value="GO_Central"/>
</dbReference>
<comment type="subcellular location">
    <subcellularLocation>
        <location evidence="1">Membrane</location>
        <topology evidence="1">Single-pass type I membrane protein</topology>
    </subcellularLocation>
</comment>
<dbReference type="Bgee" id="ENSXETG00000007393">
    <property type="expression patterns" value="Expressed in ovary and 21 other cell types or tissues"/>
</dbReference>
<evidence type="ECO:0000256" key="6">
    <source>
        <dbReference type="ARBA" id="ARBA00023180"/>
    </source>
</evidence>
<dbReference type="STRING" id="8364.ENSXETP00000018799"/>
<dbReference type="Ensembl" id="ENSXETT00000016105">
    <property type="protein sequence ID" value="ENSXETP00000016105"/>
    <property type="gene ID" value="ENSXETG00000007393"/>
</dbReference>
<accession>F7B1N8</accession>
<dbReference type="Reactome" id="R-XTR-8857538">
    <property type="pathway name" value="PTK6 promotes HIF1A stabilization"/>
</dbReference>
<dbReference type="InterPro" id="IPR045219">
    <property type="entry name" value="PKAT"/>
</dbReference>
<dbReference type="PROSITE" id="PS50093">
    <property type="entry name" value="PKD"/>
    <property type="match status" value="1"/>
</dbReference>
<dbReference type="InterPro" id="IPR059017">
    <property type="entry name" value="PMEL_NMB_N"/>
</dbReference>
<dbReference type="InterPro" id="IPR046846">
    <property type="entry name" value="PKAT_KLD"/>
</dbReference>
<evidence type="ECO:0000313" key="12">
    <source>
        <dbReference type="Ensembl" id="ENSXETP00000016105"/>
    </source>
</evidence>
<evidence type="ECO:0000256" key="1">
    <source>
        <dbReference type="ARBA" id="ARBA00004479"/>
    </source>
</evidence>
<evidence type="ECO:0000313" key="11">
    <source>
        <dbReference type="EMBL" id="AAI68052.1"/>
    </source>
</evidence>
<dbReference type="Pfam" id="PF18911">
    <property type="entry name" value="PKD_4"/>
    <property type="match status" value="1"/>
</dbReference>
<dbReference type="AGR" id="Xenbase:XB-GENE-983263"/>
<dbReference type="SMART" id="SM00089">
    <property type="entry name" value="PKD"/>
    <property type="match status" value="1"/>
</dbReference>
<gene>
    <name evidence="11 12 14 15" type="primary">gpnmb</name>
    <name evidence="14" type="synonym">hgfin</name>
    <name evidence="14" type="synonym">nmb</name>
</gene>
<dbReference type="eggNOG" id="ENOG502QVWX">
    <property type="taxonomic scope" value="Eukaryota"/>
</dbReference>
<keyword evidence="13" id="KW-1185">Reference proteome</keyword>
<dbReference type="InterPro" id="IPR035986">
    <property type="entry name" value="PKD_dom_sf"/>
</dbReference>
<dbReference type="Pfam" id="PF20433">
    <property type="entry name" value="PKAT_KLD"/>
    <property type="match status" value="1"/>
</dbReference>